<dbReference type="PANTHER" id="PTHR43777">
    <property type="entry name" value="MOLYBDENUM COFACTOR CYTIDYLYLTRANSFERASE"/>
    <property type="match status" value="1"/>
</dbReference>
<accession>A0A948S127</accession>
<dbReference type="Proteomes" id="UP000777784">
    <property type="component" value="Unassembled WGS sequence"/>
</dbReference>
<dbReference type="AlphaFoldDB" id="A0A948S127"/>
<dbReference type="GO" id="GO:0016779">
    <property type="term" value="F:nucleotidyltransferase activity"/>
    <property type="evidence" value="ECO:0007669"/>
    <property type="project" value="UniProtKB-ARBA"/>
</dbReference>
<gene>
    <name evidence="2" type="ORF">KJ970_21075</name>
</gene>
<comment type="caution">
    <text evidence="2">The sequence shown here is derived from an EMBL/GenBank/DDBJ whole genome shotgun (WGS) entry which is preliminary data.</text>
</comment>
<name>A0A948S127_UNCEI</name>
<dbReference type="EMBL" id="JAHJDP010000119">
    <property type="protein sequence ID" value="MBU2693418.1"/>
    <property type="molecule type" value="Genomic_DNA"/>
</dbReference>
<dbReference type="Gene3D" id="3.90.550.10">
    <property type="entry name" value="Spore Coat Polysaccharide Biosynthesis Protein SpsA, Chain A"/>
    <property type="match status" value="1"/>
</dbReference>
<dbReference type="SUPFAM" id="SSF53448">
    <property type="entry name" value="Nucleotide-diphospho-sugar transferases"/>
    <property type="match status" value="1"/>
</dbReference>
<reference evidence="2" key="1">
    <citation type="submission" date="2021-05" db="EMBL/GenBank/DDBJ databases">
        <title>Energy efficiency and biological interactions define the core microbiome of deep oligotrophic groundwater.</title>
        <authorList>
            <person name="Mehrshad M."/>
            <person name="Lopez-Fernandez M."/>
            <person name="Bell E."/>
            <person name="Bernier-Latmani R."/>
            <person name="Bertilsson S."/>
            <person name="Dopson M."/>
        </authorList>
    </citation>
    <scope>NUCLEOTIDE SEQUENCE</scope>
    <source>
        <strain evidence="2">Modern_marine.mb.64</strain>
    </source>
</reference>
<evidence type="ECO:0000259" key="1">
    <source>
        <dbReference type="Pfam" id="PF12804"/>
    </source>
</evidence>
<proteinExistence type="predicted"/>
<dbReference type="InterPro" id="IPR029044">
    <property type="entry name" value="Nucleotide-diphossugar_trans"/>
</dbReference>
<protein>
    <submittedName>
        <fullName evidence="2">NTP transferase domain-containing protein</fullName>
    </submittedName>
</protein>
<dbReference type="Pfam" id="PF12804">
    <property type="entry name" value="NTP_transf_3"/>
    <property type="match status" value="1"/>
</dbReference>
<evidence type="ECO:0000313" key="3">
    <source>
        <dbReference type="Proteomes" id="UP000777784"/>
    </source>
</evidence>
<sequence length="214" mass="23346">MAQGFSVLLLASTDPRRLKTPRALLPFGDTSILGRTLQAYIGLKPKEIIVVSADSAERIEESIGKAVESINLISVPDARGKVGLGIKLGLERLESEPQVLMIGLGDQPLLTKELLQSLLKKFEEGKGTIGVPVSQGIPGHPVIFAAEHLEALRALGDEDNYRSILLAHSEAISDSHFDETSFLRTAENPDEYRELLRLAGLPVPTPPQQVRQHY</sequence>
<dbReference type="PANTHER" id="PTHR43777:SF1">
    <property type="entry name" value="MOLYBDENUM COFACTOR CYTIDYLYLTRANSFERASE"/>
    <property type="match status" value="1"/>
</dbReference>
<keyword evidence="2" id="KW-0808">Transferase</keyword>
<dbReference type="InterPro" id="IPR025877">
    <property type="entry name" value="MobA-like_NTP_Trfase"/>
</dbReference>
<evidence type="ECO:0000313" key="2">
    <source>
        <dbReference type="EMBL" id="MBU2693418.1"/>
    </source>
</evidence>
<organism evidence="2 3">
    <name type="scientific">Eiseniibacteriota bacterium</name>
    <dbReference type="NCBI Taxonomy" id="2212470"/>
    <lineage>
        <taxon>Bacteria</taxon>
        <taxon>Candidatus Eiseniibacteriota</taxon>
    </lineage>
</organism>
<feature type="domain" description="MobA-like NTP transferase" evidence="1">
    <location>
        <begin position="8"/>
        <end position="169"/>
    </location>
</feature>